<dbReference type="GO" id="GO:0008270">
    <property type="term" value="F:zinc ion binding"/>
    <property type="evidence" value="ECO:0007669"/>
    <property type="project" value="UniProtKB-KW"/>
</dbReference>
<name>A0A8H6Y3B7_9AGAR</name>
<dbReference type="InterPro" id="IPR043094">
    <property type="entry name" value="Nab2/ZC3H14_N_sf"/>
</dbReference>
<evidence type="ECO:0000256" key="6">
    <source>
        <dbReference type="ARBA" id="ARBA00022833"/>
    </source>
</evidence>
<feature type="compositionally biased region" description="Polar residues" evidence="9">
    <location>
        <begin position="136"/>
        <end position="160"/>
    </location>
</feature>
<evidence type="ECO:0000313" key="11">
    <source>
        <dbReference type="EMBL" id="KAF7351154.1"/>
    </source>
</evidence>
<keyword evidence="3" id="KW-0479">Metal-binding</keyword>
<dbReference type="Proteomes" id="UP000623467">
    <property type="component" value="Unassembled WGS sequence"/>
</dbReference>
<feature type="coiled-coil region" evidence="8">
    <location>
        <begin position="583"/>
        <end position="624"/>
    </location>
</feature>
<feature type="region of interest" description="Disordered" evidence="9">
    <location>
        <begin position="558"/>
        <end position="578"/>
    </location>
</feature>
<dbReference type="Pfam" id="PF21803">
    <property type="entry name" value="Nab2-zf4"/>
    <property type="match status" value="1"/>
</dbReference>
<keyword evidence="5" id="KW-0863">Zinc-finger</keyword>
<feature type="region of interest" description="Disordered" evidence="9">
    <location>
        <begin position="136"/>
        <end position="204"/>
    </location>
</feature>
<dbReference type="PANTHER" id="PTHR14738:SF29">
    <property type="entry name" value="ZINC FINGER CCCH DOMAIN-CONTAINING PROTEIN 14"/>
    <property type="match status" value="1"/>
</dbReference>
<feature type="compositionally biased region" description="Low complexity" evidence="9">
    <location>
        <begin position="331"/>
        <end position="357"/>
    </location>
</feature>
<evidence type="ECO:0000256" key="5">
    <source>
        <dbReference type="ARBA" id="ARBA00022771"/>
    </source>
</evidence>
<protein>
    <recommendedName>
        <fullName evidence="10">Nab2 type CCCH zinc finger 4 domain-containing protein</fullName>
    </recommendedName>
</protein>
<dbReference type="GO" id="GO:0043488">
    <property type="term" value="P:regulation of mRNA stability"/>
    <property type="evidence" value="ECO:0007669"/>
    <property type="project" value="InterPro"/>
</dbReference>
<reference evidence="11" key="1">
    <citation type="submission" date="2020-05" db="EMBL/GenBank/DDBJ databases">
        <title>Mycena genomes resolve the evolution of fungal bioluminescence.</title>
        <authorList>
            <person name="Tsai I.J."/>
        </authorList>
    </citation>
    <scope>NUCLEOTIDE SEQUENCE</scope>
    <source>
        <strain evidence="11">160909Yilan</strain>
    </source>
</reference>
<dbReference type="InterPro" id="IPR040366">
    <property type="entry name" value="Nab2/ZC3H14"/>
</dbReference>
<keyword evidence="8" id="KW-0175">Coiled coil</keyword>
<dbReference type="EMBL" id="JACAZH010000014">
    <property type="protein sequence ID" value="KAF7351154.1"/>
    <property type="molecule type" value="Genomic_DNA"/>
</dbReference>
<sequence length="634" mass="67119">MPFGLTIGTERATALQQSIQDELTRRNYSAEPDAVMAEYITIMIINNKSAAQITSELEDSVFPVVIGTDFDPTFTDWLFAEAAKGATEIPSSAQAEASTSRALEAVVPQREAVAAAPSTDSSRRPRNGVYQQAISQAIPSTSPAGQKRTASARSPSPNHSNKVRRTDVPTGPRAMQRDGVSNPRSLLDRVGGPGGAAVRNNFGQDEIQSRIDNIVNNPTPEQQQAMMMNAGFPMGMEMMNPAMANPIMLQEMMMNQMALMAQMASTMGIINPATGQFGGGPAFGGMPGDMSMYGGMDGFQGPAGGNGNYNGRGRGNARGRGMGRGNGRGGAPAAAPKAVPDGAAATPATSAPSQAVPIVAPTPTPAVVTPAPAATGGLTGYILPERPQSPTLCKFGLKCTNVHCRYSHASPVATPESGVVLSNEACDKGKDCKDKDCIKAHVSPAVLNPQGTVHLRFYFLQSYPSLSQLWPSLRRRIISLHRRTMLRPQVRLVVLALLARASAAPLPTPPGHSSHTASNPRFAQPCHFGSACTRADCHFQHPEGRVLPTTFHRGLSTSTPLVSVPTPETGSMGATSHHRSVTFNQNSSVKDKLEKQMKEIEQKKNQAEQAVKAAEEAAANAKKEKDVKAVTISA</sequence>
<evidence type="ECO:0000313" key="12">
    <source>
        <dbReference type="Proteomes" id="UP000623467"/>
    </source>
</evidence>
<dbReference type="GO" id="GO:0005737">
    <property type="term" value="C:cytoplasm"/>
    <property type="evidence" value="ECO:0007669"/>
    <property type="project" value="TreeGrafter"/>
</dbReference>
<comment type="caution">
    <text evidence="11">The sequence shown here is derived from an EMBL/GenBank/DDBJ whole genome shotgun (WGS) entry which is preliminary data.</text>
</comment>
<keyword evidence="7" id="KW-0539">Nucleus</keyword>
<feature type="compositionally biased region" description="Gly residues" evidence="9">
    <location>
        <begin position="304"/>
        <end position="330"/>
    </location>
</feature>
<proteinExistence type="inferred from homology"/>
<evidence type="ECO:0000256" key="4">
    <source>
        <dbReference type="ARBA" id="ARBA00022737"/>
    </source>
</evidence>
<evidence type="ECO:0000256" key="8">
    <source>
        <dbReference type="SAM" id="Coils"/>
    </source>
</evidence>
<keyword evidence="12" id="KW-1185">Reference proteome</keyword>
<evidence type="ECO:0000259" key="10">
    <source>
        <dbReference type="Pfam" id="PF21803"/>
    </source>
</evidence>
<dbReference type="AlphaFoldDB" id="A0A8H6Y3B7"/>
<feature type="region of interest" description="Disordered" evidence="9">
    <location>
        <begin position="304"/>
        <end position="357"/>
    </location>
</feature>
<feature type="compositionally biased region" description="Polar residues" evidence="9">
    <location>
        <begin position="558"/>
        <end position="574"/>
    </location>
</feature>
<keyword evidence="4" id="KW-0677">Repeat</keyword>
<evidence type="ECO:0000256" key="7">
    <source>
        <dbReference type="ARBA" id="ARBA00023242"/>
    </source>
</evidence>
<evidence type="ECO:0000256" key="9">
    <source>
        <dbReference type="SAM" id="MobiDB-lite"/>
    </source>
</evidence>
<feature type="domain" description="Nab2 type CCCH zinc finger 4" evidence="10">
    <location>
        <begin position="419"/>
        <end position="441"/>
    </location>
</feature>
<keyword evidence="6" id="KW-0862">Zinc</keyword>
<dbReference type="OrthoDB" id="438553at2759"/>
<accession>A0A8H6Y3B7</accession>
<evidence type="ECO:0000256" key="1">
    <source>
        <dbReference type="ARBA" id="ARBA00004123"/>
    </source>
</evidence>
<evidence type="ECO:0000256" key="3">
    <source>
        <dbReference type="ARBA" id="ARBA00022723"/>
    </source>
</evidence>
<dbReference type="GO" id="GO:0008143">
    <property type="term" value="F:poly(A) binding"/>
    <property type="evidence" value="ECO:0007669"/>
    <property type="project" value="InterPro"/>
</dbReference>
<dbReference type="Gene3D" id="4.10.1000.40">
    <property type="match status" value="2"/>
</dbReference>
<dbReference type="InterPro" id="IPR049017">
    <property type="entry name" value="Nab2_Znf4"/>
</dbReference>
<evidence type="ECO:0000256" key="2">
    <source>
        <dbReference type="ARBA" id="ARBA00008423"/>
    </source>
</evidence>
<comment type="subcellular location">
    <subcellularLocation>
        <location evidence="1">Nucleus</location>
    </subcellularLocation>
</comment>
<organism evidence="11 12">
    <name type="scientific">Mycena sanguinolenta</name>
    <dbReference type="NCBI Taxonomy" id="230812"/>
    <lineage>
        <taxon>Eukaryota</taxon>
        <taxon>Fungi</taxon>
        <taxon>Dikarya</taxon>
        <taxon>Basidiomycota</taxon>
        <taxon>Agaricomycotina</taxon>
        <taxon>Agaricomycetes</taxon>
        <taxon>Agaricomycetidae</taxon>
        <taxon>Agaricales</taxon>
        <taxon>Marasmiineae</taxon>
        <taxon>Mycenaceae</taxon>
        <taxon>Mycena</taxon>
    </lineage>
</organism>
<dbReference type="GO" id="GO:0005634">
    <property type="term" value="C:nucleus"/>
    <property type="evidence" value="ECO:0007669"/>
    <property type="project" value="UniProtKB-SubCell"/>
</dbReference>
<gene>
    <name evidence="11" type="ORF">MSAN_01678100</name>
</gene>
<dbReference type="PANTHER" id="PTHR14738">
    <property type="entry name" value="ZINC FINGER CCCH DOMAIN-CONTAINING PROTEIN 14"/>
    <property type="match status" value="1"/>
</dbReference>
<dbReference type="Gene3D" id="1.10.340.40">
    <property type="entry name" value="Nuclear abundant poly(A) RNA-bind protein 2, N-terminal domain"/>
    <property type="match status" value="1"/>
</dbReference>
<comment type="similarity">
    <text evidence="2">Belongs to the ZC3H14 family.</text>
</comment>